<reference evidence="1" key="1">
    <citation type="journal article" date="2021" name="Proc. Natl. Acad. Sci. U.S.A.">
        <title>A Catalog of Tens of Thousands of Viruses from Human Metagenomes Reveals Hidden Associations with Chronic Diseases.</title>
        <authorList>
            <person name="Tisza M.J."/>
            <person name="Buck C.B."/>
        </authorList>
    </citation>
    <scope>NUCLEOTIDE SEQUENCE</scope>
    <source>
        <strain evidence="1">CtCo31</strain>
    </source>
</reference>
<protein>
    <submittedName>
        <fullName evidence="1">Uncharacterized protein</fullName>
    </submittedName>
</protein>
<proteinExistence type="predicted"/>
<organism evidence="1">
    <name type="scientific">Myoviridae sp. ctCo31</name>
    <dbReference type="NCBI Taxonomy" id="2825053"/>
    <lineage>
        <taxon>Viruses</taxon>
        <taxon>Duplodnaviria</taxon>
        <taxon>Heunggongvirae</taxon>
        <taxon>Uroviricota</taxon>
        <taxon>Caudoviricetes</taxon>
    </lineage>
</organism>
<name>A0A8S5UMG2_9CAUD</name>
<accession>A0A8S5UMG2</accession>
<sequence length="41" mass="4528">MQGTVVTTGNYPQWADIGGEYFLVKNGETEIRPNNKDLVTA</sequence>
<dbReference type="EMBL" id="BK016109">
    <property type="protein sequence ID" value="DAF95611.1"/>
    <property type="molecule type" value="Genomic_DNA"/>
</dbReference>
<evidence type="ECO:0000313" key="1">
    <source>
        <dbReference type="EMBL" id="DAF95611.1"/>
    </source>
</evidence>